<dbReference type="AlphaFoldDB" id="A0A4C1WI40"/>
<evidence type="ECO:0000313" key="2">
    <source>
        <dbReference type="Proteomes" id="UP000299102"/>
    </source>
</evidence>
<name>A0A4C1WI40_EUMVA</name>
<accession>A0A4C1WI40</accession>
<evidence type="ECO:0000313" key="1">
    <source>
        <dbReference type="EMBL" id="GBP49797.1"/>
    </source>
</evidence>
<sequence length="92" mass="10699">MNSIDETMKKTIDVTEAREICEDRAWDGLRSNTVRALQLDVKLREREPLQMTKEITHFVGKSPLKINRPFENLAIIAFVLYVTDPRLREING</sequence>
<dbReference type="EMBL" id="BGZK01000552">
    <property type="protein sequence ID" value="GBP49797.1"/>
    <property type="molecule type" value="Genomic_DNA"/>
</dbReference>
<proteinExistence type="predicted"/>
<dbReference type="Proteomes" id="UP000299102">
    <property type="component" value="Unassembled WGS sequence"/>
</dbReference>
<organism evidence="1 2">
    <name type="scientific">Eumeta variegata</name>
    <name type="common">Bagworm moth</name>
    <name type="synonym">Eumeta japonica</name>
    <dbReference type="NCBI Taxonomy" id="151549"/>
    <lineage>
        <taxon>Eukaryota</taxon>
        <taxon>Metazoa</taxon>
        <taxon>Ecdysozoa</taxon>
        <taxon>Arthropoda</taxon>
        <taxon>Hexapoda</taxon>
        <taxon>Insecta</taxon>
        <taxon>Pterygota</taxon>
        <taxon>Neoptera</taxon>
        <taxon>Endopterygota</taxon>
        <taxon>Lepidoptera</taxon>
        <taxon>Glossata</taxon>
        <taxon>Ditrysia</taxon>
        <taxon>Tineoidea</taxon>
        <taxon>Psychidae</taxon>
        <taxon>Oiketicinae</taxon>
        <taxon>Eumeta</taxon>
    </lineage>
</organism>
<protein>
    <submittedName>
        <fullName evidence="1">Uncharacterized protein</fullName>
    </submittedName>
</protein>
<comment type="caution">
    <text evidence="1">The sequence shown here is derived from an EMBL/GenBank/DDBJ whole genome shotgun (WGS) entry which is preliminary data.</text>
</comment>
<reference evidence="1 2" key="1">
    <citation type="journal article" date="2019" name="Commun. Biol.">
        <title>The bagworm genome reveals a unique fibroin gene that provides high tensile strength.</title>
        <authorList>
            <person name="Kono N."/>
            <person name="Nakamura H."/>
            <person name="Ohtoshi R."/>
            <person name="Tomita M."/>
            <person name="Numata K."/>
            <person name="Arakawa K."/>
        </authorList>
    </citation>
    <scope>NUCLEOTIDE SEQUENCE [LARGE SCALE GENOMIC DNA]</scope>
</reference>
<gene>
    <name evidence="1" type="ORF">EVAR_81417_1</name>
</gene>
<keyword evidence="2" id="KW-1185">Reference proteome</keyword>